<organism evidence="1 2">
    <name type="scientific">Vibrio campbellii</name>
    <dbReference type="NCBI Taxonomy" id="680"/>
    <lineage>
        <taxon>Bacteria</taxon>
        <taxon>Pseudomonadati</taxon>
        <taxon>Pseudomonadota</taxon>
        <taxon>Gammaproteobacteria</taxon>
        <taxon>Vibrionales</taxon>
        <taxon>Vibrionaceae</taxon>
        <taxon>Vibrio</taxon>
    </lineage>
</organism>
<dbReference type="RefSeq" id="WP_255903388.1">
    <property type="nucleotide sequence ID" value="NZ_CP050465.1"/>
</dbReference>
<protein>
    <submittedName>
        <fullName evidence="1">Uncharacterized protein</fullName>
    </submittedName>
</protein>
<accession>A0ABY5IJ97</accession>
<proteinExistence type="predicted"/>
<reference evidence="1" key="1">
    <citation type="submission" date="2020-03" db="EMBL/GenBank/DDBJ databases">
        <title>Five strains of Vibrio campbellii isolated from Mariana Trench.</title>
        <authorList>
            <person name="Liang J."/>
            <person name="Zhang X.-H."/>
        </authorList>
    </citation>
    <scope>NUCLEOTIDE SEQUENCE</scope>
    <source>
        <strain evidence="1">LJC013</strain>
    </source>
</reference>
<name>A0ABY5IJ97_9VIBR</name>
<keyword evidence="2" id="KW-1185">Reference proteome</keyword>
<evidence type="ECO:0000313" key="1">
    <source>
        <dbReference type="EMBL" id="UTZ32926.1"/>
    </source>
</evidence>
<sequence>MNWIKQTYLGSELFSHNVKVDSLLKTPDLLFDFTIYPGLYVSDDLDLDEVFESHHAMVSVITSKENYGYEFIHAVPKGQSSASIAHITYDESGLYLSDALVDALISCKPVTVMHRQLSL</sequence>
<evidence type="ECO:0000313" key="2">
    <source>
        <dbReference type="Proteomes" id="UP001059912"/>
    </source>
</evidence>
<dbReference type="Proteomes" id="UP001059912">
    <property type="component" value="Chromosome 2"/>
</dbReference>
<gene>
    <name evidence="1" type="ORF">HB762_16310</name>
</gene>
<dbReference type="EMBL" id="CP050471">
    <property type="protein sequence ID" value="UTZ32926.1"/>
    <property type="molecule type" value="Genomic_DNA"/>
</dbReference>